<dbReference type="SUPFAM" id="SSF55298">
    <property type="entry name" value="YjgF-like"/>
    <property type="match status" value="1"/>
</dbReference>
<dbReference type="InterPro" id="IPR006175">
    <property type="entry name" value="YjgF/YER057c/UK114"/>
</dbReference>
<dbReference type="GO" id="GO:0019239">
    <property type="term" value="F:deaminase activity"/>
    <property type="evidence" value="ECO:0007669"/>
    <property type="project" value="TreeGrafter"/>
</dbReference>
<dbReference type="PANTHER" id="PTHR11803:SF58">
    <property type="entry name" value="PROTEIN HMF1-RELATED"/>
    <property type="match status" value="1"/>
</dbReference>
<dbReference type="PANTHER" id="PTHR11803">
    <property type="entry name" value="2-IMINOBUTANOATE/2-IMINOPROPANOATE DEAMINASE RIDA"/>
    <property type="match status" value="1"/>
</dbReference>
<dbReference type="Proteomes" id="UP000195602">
    <property type="component" value="Unassembled WGS sequence"/>
</dbReference>
<dbReference type="Gene3D" id="3.30.1330.40">
    <property type="entry name" value="RutC-like"/>
    <property type="match status" value="1"/>
</dbReference>
<dbReference type="OMA" id="RNAMENM"/>
<comment type="caution">
    <text evidence="2">The sequence shown here is derived from an EMBL/GenBank/DDBJ whole genome shotgun (WGS) entry which is preliminary data.</text>
</comment>
<organism evidence="2 3">
    <name type="scientific">Clavispora lusitaniae</name>
    <name type="common">Candida lusitaniae</name>
    <dbReference type="NCBI Taxonomy" id="36911"/>
    <lineage>
        <taxon>Eukaryota</taxon>
        <taxon>Fungi</taxon>
        <taxon>Dikarya</taxon>
        <taxon>Ascomycota</taxon>
        <taxon>Saccharomycotina</taxon>
        <taxon>Pichiomycetes</taxon>
        <taxon>Metschnikowiaceae</taxon>
        <taxon>Clavispora</taxon>
    </lineage>
</organism>
<dbReference type="GO" id="GO:0005829">
    <property type="term" value="C:cytosol"/>
    <property type="evidence" value="ECO:0007669"/>
    <property type="project" value="TreeGrafter"/>
</dbReference>
<dbReference type="AlphaFoldDB" id="A0AA91T2Z0"/>
<dbReference type="InterPro" id="IPR035959">
    <property type="entry name" value="RutC-like_sf"/>
</dbReference>
<evidence type="ECO:0000313" key="3">
    <source>
        <dbReference type="Proteomes" id="UP000195602"/>
    </source>
</evidence>
<protein>
    <submittedName>
        <fullName evidence="2">Isoleucine biosynthesis protein</fullName>
    </submittedName>
</protein>
<dbReference type="GO" id="GO:0005739">
    <property type="term" value="C:mitochondrion"/>
    <property type="evidence" value="ECO:0007669"/>
    <property type="project" value="TreeGrafter"/>
</dbReference>
<dbReference type="Pfam" id="PF01042">
    <property type="entry name" value="Ribonuc_L-PSP"/>
    <property type="match status" value="1"/>
</dbReference>
<reference evidence="2 3" key="1">
    <citation type="submission" date="2017-04" db="EMBL/GenBank/DDBJ databases">
        <title>Draft genome of the yeast Clavispora lusitaniae type strain CBS 6936.</title>
        <authorList>
            <person name="Durrens P."/>
            <person name="Klopp C."/>
            <person name="Biteau N."/>
            <person name="Fitton-Ouhabi V."/>
            <person name="Dementhon K."/>
            <person name="Accoceberry I."/>
            <person name="Sherman D.J."/>
            <person name="Noel T."/>
        </authorList>
    </citation>
    <scope>NUCLEOTIDE SEQUENCE [LARGE SCALE GENOMIC DNA]</scope>
    <source>
        <strain evidence="2 3">CBS 6936</strain>
    </source>
</reference>
<evidence type="ECO:0000256" key="1">
    <source>
        <dbReference type="ARBA" id="ARBA00010552"/>
    </source>
</evidence>
<gene>
    <name evidence="2" type="ORF">A9F13_04g00319</name>
</gene>
<dbReference type="CDD" id="cd00448">
    <property type="entry name" value="YjgF_YER057c_UK114_family"/>
    <property type="match status" value="1"/>
</dbReference>
<comment type="similarity">
    <text evidence="1">Belongs to the RutC family.</text>
</comment>
<dbReference type="KEGG" id="clus:A9F13_04g00319"/>
<proteinExistence type="inferred from homology"/>
<dbReference type="EMBL" id="LYUB02000004">
    <property type="protein sequence ID" value="OVF09560.1"/>
    <property type="molecule type" value="Genomic_DNA"/>
</dbReference>
<evidence type="ECO:0000313" key="2">
    <source>
        <dbReference type="EMBL" id="OVF09560.1"/>
    </source>
</evidence>
<accession>A0AA91T2Z0</accession>
<sequence length="130" mass="14228">MQQVPWEEVYGTSSFLSASYKSNGHVFTSGCIGTDPTTGELPESVEAQTINVVKNVEAVLKASGSNLNRVLKVLLFVSSDADTSIVNKIYTENFVNKPARSCVIVSFPNPKIKVELECVAEYEDLNRPKV</sequence>
<name>A0AA91T2Z0_CLALS</name>